<accession>N0DZJ8</accession>
<dbReference type="OrthoDB" id="5146090at2"/>
<dbReference type="EMBL" id="CAIZ01000019">
    <property type="protein sequence ID" value="CCH68750.1"/>
    <property type="molecule type" value="Genomic_DNA"/>
</dbReference>
<feature type="compositionally biased region" description="Low complexity" evidence="1">
    <location>
        <begin position="162"/>
        <end position="181"/>
    </location>
</feature>
<organism evidence="2 3">
    <name type="scientific">Phycicoccus elongatus Lp2</name>
    <dbReference type="NCBI Taxonomy" id="1193181"/>
    <lineage>
        <taxon>Bacteria</taxon>
        <taxon>Bacillati</taxon>
        <taxon>Actinomycetota</taxon>
        <taxon>Actinomycetes</taxon>
        <taxon>Micrococcales</taxon>
        <taxon>Intrasporangiaceae</taxon>
        <taxon>Phycicoccus</taxon>
    </lineage>
</organism>
<proteinExistence type="predicted"/>
<reference evidence="2 3" key="1">
    <citation type="journal article" date="2013" name="ISME J.">
        <title>A metabolic model for members of the genus Tetrasphaera involved in enhanced biological phosphorus removal.</title>
        <authorList>
            <person name="Kristiansen R."/>
            <person name="Nguyen H.T.T."/>
            <person name="Saunders A.M."/>
            <person name="Nielsen J.L."/>
            <person name="Wimmer R."/>
            <person name="Le V.Q."/>
            <person name="McIlroy S.J."/>
            <person name="Petrovski S."/>
            <person name="Seviour R.J."/>
            <person name="Calteau A."/>
            <person name="Nielsen K.L."/>
            <person name="Nielsen P.H."/>
        </authorList>
    </citation>
    <scope>NUCLEOTIDE SEQUENCE [LARGE SCALE GENOMIC DNA]</scope>
    <source>
        <strain evidence="2 3">Lp2</strain>
    </source>
</reference>
<gene>
    <name evidence="2" type="ORF">BN10_1150013</name>
</gene>
<evidence type="ECO:0000313" key="2">
    <source>
        <dbReference type="EMBL" id="CCH68750.1"/>
    </source>
</evidence>
<dbReference type="HOGENOM" id="CLU_796395_0_0_11"/>
<name>N0DZJ8_9MICO</name>
<feature type="region of interest" description="Disordered" evidence="1">
    <location>
        <begin position="162"/>
        <end position="194"/>
    </location>
</feature>
<evidence type="ECO:0008006" key="4">
    <source>
        <dbReference type="Google" id="ProtNLM"/>
    </source>
</evidence>
<sequence>MSSLHAVPSPGRRAVTLALTGVLALLTAGCGVRLQEDAPDLPLVPRRPKMPGEKVLLGLLGDTVGLVAATSAASGEVEKALADLHVAQERVLRDALRRGGVPSAVIGAGASPGPTNPATLVAMEAAASHDRGRYAALSPELGRVVLTLLAQRLAASQILGTDAAAASPTPSPNTSTTGSTSPSPPPSPADAGLGGLLTAAREAANWVEVAQARGPKKDDTTGEAALMTSISTWLRKRITLWEGEIGADGPEAPVAVPLPFPVEDAASRTALVTRGIEGVRTAYGRRVEGLSDAAVADAWATIPDDLADIEVHVHTLGGPLQAFPGLS</sequence>
<dbReference type="AlphaFoldDB" id="N0DZJ8"/>
<protein>
    <recommendedName>
        <fullName evidence="4">DUF4439 domain-containing protein</fullName>
    </recommendedName>
</protein>
<evidence type="ECO:0000313" key="3">
    <source>
        <dbReference type="Proteomes" id="UP000013167"/>
    </source>
</evidence>
<dbReference type="eggNOG" id="ENOG5031VWS">
    <property type="taxonomic scope" value="Bacteria"/>
</dbReference>
<comment type="caution">
    <text evidence="2">The sequence shown here is derived from an EMBL/GenBank/DDBJ whole genome shotgun (WGS) entry which is preliminary data.</text>
</comment>
<dbReference type="Proteomes" id="UP000013167">
    <property type="component" value="Unassembled WGS sequence"/>
</dbReference>
<dbReference type="RefSeq" id="WP_010851649.1">
    <property type="nucleotide sequence ID" value="NZ_HF570956.1"/>
</dbReference>
<evidence type="ECO:0000256" key="1">
    <source>
        <dbReference type="SAM" id="MobiDB-lite"/>
    </source>
</evidence>
<dbReference type="STRING" id="1193181.BN10_1150013"/>
<keyword evidence="3" id="KW-1185">Reference proteome</keyword>